<proteinExistence type="predicted"/>
<sequence length="65" mass="7134">MIKTSVRSLVVKYGMAFKGAFMVAGGHSRENGNKAVAENYTDLVVCGRLFLANPDLPKQFELQKS</sequence>
<evidence type="ECO:0000313" key="1">
    <source>
        <dbReference type="EMBL" id="KAJ0079166.1"/>
    </source>
</evidence>
<protein>
    <submittedName>
        <fullName evidence="1">Uncharacterized protein</fullName>
    </submittedName>
</protein>
<reference evidence="2" key="1">
    <citation type="journal article" date="2023" name="G3 (Bethesda)">
        <title>Genome assembly and association tests identify interacting loci associated with vigor, precocity, and sex in interspecific pistachio rootstocks.</title>
        <authorList>
            <person name="Palmer W."/>
            <person name="Jacygrad E."/>
            <person name="Sagayaradj S."/>
            <person name="Cavanaugh K."/>
            <person name="Han R."/>
            <person name="Bertier L."/>
            <person name="Beede B."/>
            <person name="Kafkas S."/>
            <person name="Golino D."/>
            <person name="Preece J."/>
            <person name="Michelmore R."/>
        </authorList>
    </citation>
    <scope>NUCLEOTIDE SEQUENCE [LARGE SCALE GENOMIC DNA]</scope>
</reference>
<dbReference type="EMBL" id="CM047909">
    <property type="protein sequence ID" value="KAJ0079166.1"/>
    <property type="molecule type" value="Genomic_DNA"/>
</dbReference>
<evidence type="ECO:0000313" key="2">
    <source>
        <dbReference type="Proteomes" id="UP001164250"/>
    </source>
</evidence>
<organism evidence="1 2">
    <name type="scientific">Pistacia atlantica</name>
    <dbReference type="NCBI Taxonomy" id="434234"/>
    <lineage>
        <taxon>Eukaryota</taxon>
        <taxon>Viridiplantae</taxon>
        <taxon>Streptophyta</taxon>
        <taxon>Embryophyta</taxon>
        <taxon>Tracheophyta</taxon>
        <taxon>Spermatophyta</taxon>
        <taxon>Magnoliopsida</taxon>
        <taxon>eudicotyledons</taxon>
        <taxon>Gunneridae</taxon>
        <taxon>Pentapetalae</taxon>
        <taxon>rosids</taxon>
        <taxon>malvids</taxon>
        <taxon>Sapindales</taxon>
        <taxon>Anacardiaceae</taxon>
        <taxon>Pistacia</taxon>
    </lineage>
</organism>
<accession>A0ACC0ZYZ2</accession>
<gene>
    <name evidence="1" type="ORF">Patl1_23857</name>
</gene>
<name>A0ACC0ZYZ2_9ROSI</name>
<keyword evidence="2" id="KW-1185">Reference proteome</keyword>
<comment type="caution">
    <text evidence="1">The sequence shown here is derived from an EMBL/GenBank/DDBJ whole genome shotgun (WGS) entry which is preliminary data.</text>
</comment>
<dbReference type="Proteomes" id="UP001164250">
    <property type="component" value="Chromosome 13"/>
</dbReference>